<keyword evidence="9" id="KW-0482">Metalloprotease</keyword>
<dbReference type="GO" id="GO:0005615">
    <property type="term" value="C:extracellular space"/>
    <property type="evidence" value="ECO:0007669"/>
    <property type="project" value="TreeGrafter"/>
</dbReference>
<keyword evidence="3" id="KW-0121">Carboxypeptidase</keyword>
<dbReference type="PANTHER" id="PTHR11705">
    <property type="entry name" value="PROTEASE FAMILY M14 CARBOXYPEPTIDASE A,B"/>
    <property type="match status" value="1"/>
</dbReference>
<feature type="domain" description="Peptidase M14" evidence="11">
    <location>
        <begin position="1"/>
        <end position="258"/>
    </location>
</feature>
<sequence length="262" mass="30166">MVKKLYLTIYIYILGKEKPQIVIDAGMHAREWVTHSSILFIVDHLVKNVEKYKEILEKVDIIIFPVLNPDGYVYSRVGDRMWRGNRNLNDNKICAVDLNRNYPFSWKESDGTCQTYPGTYGLSEAESMYHSFYMDKFKHLIKGYITLHSYGRLILLPWSHTLKTDAPYYDEMLTLGNKMKEELKSKKNVDYTVGSSSNVLYACHGTSSDYAKSLGIKYVYVVELSPESSSNGFIVNEDQITTIGEEALIIFDVMLHQVHSEL</sequence>
<evidence type="ECO:0000256" key="10">
    <source>
        <dbReference type="PROSITE-ProRule" id="PRU01379"/>
    </source>
</evidence>
<reference evidence="13" key="1">
    <citation type="submission" date="2017-02" db="UniProtKB">
        <authorList>
            <consortium name="WormBaseParasite"/>
        </authorList>
    </citation>
    <scope>IDENTIFICATION</scope>
</reference>
<dbReference type="InterPro" id="IPR057246">
    <property type="entry name" value="CARBOXYPEPT_ZN_1"/>
</dbReference>
<dbReference type="SMART" id="SM00631">
    <property type="entry name" value="Zn_pept"/>
    <property type="match status" value="1"/>
</dbReference>
<keyword evidence="12" id="KW-1185">Reference proteome</keyword>
<dbReference type="SUPFAM" id="SSF53187">
    <property type="entry name" value="Zn-dependent exopeptidases"/>
    <property type="match status" value="1"/>
</dbReference>
<organism evidence="12 13">
    <name type="scientific">Strongyloides papillosus</name>
    <name type="common">Intestinal threadworm</name>
    <dbReference type="NCBI Taxonomy" id="174720"/>
    <lineage>
        <taxon>Eukaryota</taxon>
        <taxon>Metazoa</taxon>
        <taxon>Ecdysozoa</taxon>
        <taxon>Nematoda</taxon>
        <taxon>Chromadorea</taxon>
        <taxon>Rhabditida</taxon>
        <taxon>Tylenchina</taxon>
        <taxon>Panagrolaimomorpha</taxon>
        <taxon>Strongyloidoidea</taxon>
        <taxon>Strongyloididae</taxon>
        <taxon>Strongyloides</taxon>
    </lineage>
</organism>
<evidence type="ECO:0000259" key="11">
    <source>
        <dbReference type="PROSITE" id="PS52035"/>
    </source>
</evidence>
<dbReference type="GO" id="GO:0004181">
    <property type="term" value="F:metallocarboxypeptidase activity"/>
    <property type="evidence" value="ECO:0007669"/>
    <property type="project" value="InterPro"/>
</dbReference>
<evidence type="ECO:0000256" key="5">
    <source>
        <dbReference type="ARBA" id="ARBA00022723"/>
    </source>
</evidence>
<keyword evidence="6" id="KW-0732">Signal</keyword>
<dbReference type="WBParaSite" id="SPAL_0001733900.1">
    <property type="protein sequence ID" value="SPAL_0001733900.1"/>
    <property type="gene ID" value="SPAL_0001733900"/>
</dbReference>
<dbReference type="PRINTS" id="PR00765">
    <property type="entry name" value="CRBOXYPTASEA"/>
</dbReference>
<evidence type="ECO:0000256" key="8">
    <source>
        <dbReference type="ARBA" id="ARBA00022833"/>
    </source>
</evidence>
<evidence type="ECO:0000256" key="6">
    <source>
        <dbReference type="ARBA" id="ARBA00022729"/>
    </source>
</evidence>
<dbReference type="STRING" id="174720.A0A0N5CHM5"/>
<dbReference type="Gene3D" id="3.40.630.10">
    <property type="entry name" value="Zn peptidases"/>
    <property type="match status" value="1"/>
</dbReference>
<dbReference type="FunFam" id="3.40.630.10:FF:000084">
    <property type="entry name" value="Carboxypeptidase B2"/>
    <property type="match status" value="1"/>
</dbReference>
<proteinExistence type="inferred from homology"/>
<dbReference type="Proteomes" id="UP000046392">
    <property type="component" value="Unplaced"/>
</dbReference>
<keyword evidence="8" id="KW-0862">Zinc</keyword>
<dbReference type="GO" id="GO:0006508">
    <property type="term" value="P:proteolysis"/>
    <property type="evidence" value="ECO:0007669"/>
    <property type="project" value="UniProtKB-KW"/>
</dbReference>
<evidence type="ECO:0000256" key="9">
    <source>
        <dbReference type="ARBA" id="ARBA00023049"/>
    </source>
</evidence>
<protein>
    <submittedName>
        <fullName evidence="13">Peptidase_M14 domain-containing protein</fullName>
    </submittedName>
</protein>
<feature type="active site" description="Proton donor/acceptor" evidence="10">
    <location>
        <position position="223"/>
    </location>
</feature>
<dbReference type="InterPro" id="IPR000834">
    <property type="entry name" value="Peptidase_M14"/>
</dbReference>
<comment type="similarity">
    <text evidence="2 10">Belongs to the peptidase M14 family.</text>
</comment>
<dbReference type="GO" id="GO:0008270">
    <property type="term" value="F:zinc ion binding"/>
    <property type="evidence" value="ECO:0007669"/>
    <property type="project" value="InterPro"/>
</dbReference>
<evidence type="ECO:0000256" key="3">
    <source>
        <dbReference type="ARBA" id="ARBA00022645"/>
    </source>
</evidence>
<keyword evidence="4" id="KW-0645">Protease</keyword>
<evidence type="ECO:0000313" key="12">
    <source>
        <dbReference type="Proteomes" id="UP000046392"/>
    </source>
</evidence>
<accession>A0A0N5CHM5</accession>
<evidence type="ECO:0000256" key="4">
    <source>
        <dbReference type="ARBA" id="ARBA00022670"/>
    </source>
</evidence>
<dbReference type="PANTHER" id="PTHR11705:SF143">
    <property type="entry name" value="SLL0236 PROTEIN"/>
    <property type="match status" value="1"/>
</dbReference>
<evidence type="ECO:0000256" key="2">
    <source>
        <dbReference type="ARBA" id="ARBA00005988"/>
    </source>
</evidence>
<name>A0A0N5CHM5_STREA</name>
<evidence type="ECO:0000256" key="1">
    <source>
        <dbReference type="ARBA" id="ARBA00001947"/>
    </source>
</evidence>
<evidence type="ECO:0000313" key="13">
    <source>
        <dbReference type="WBParaSite" id="SPAL_0001733900.1"/>
    </source>
</evidence>
<dbReference type="PROSITE" id="PS00132">
    <property type="entry name" value="CARBOXYPEPT_ZN_1"/>
    <property type="match status" value="1"/>
</dbReference>
<dbReference type="PROSITE" id="PS52035">
    <property type="entry name" value="PEPTIDASE_M14"/>
    <property type="match status" value="1"/>
</dbReference>
<comment type="cofactor">
    <cofactor evidence="1">
        <name>Zn(2+)</name>
        <dbReference type="ChEBI" id="CHEBI:29105"/>
    </cofactor>
</comment>
<dbReference type="AlphaFoldDB" id="A0A0N5CHM5"/>
<dbReference type="Pfam" id="PF00246">
    <property type="entry name" value="Peptidase_M14"/>
    <property type="match status" value="1"/>
</dbReference>
<keyword evidence="7" id="KW-0378">Hydrolase</keyword>
<evidence type="ECO:0000256" key="7">
    <source>
        <dbReference type="ARBA" id="ARBA00022801"/>
    </source>
</evidence>
<keyword evidence="5" id="KW-0479">Metal-binding</keyword>